<sequence>MKKNIYLFLLTVLLQQGCTEHDETTASNTGQITSSEVTNALEELRQNLLSSQEERLLSLTAPSLSYGHSSGMIENRDSFIASLTSGRFKFEQLEFSDVAIELTDRAAIVRHTLTGRSADEGKAPGDVNLHVLLVWYKEDGQVRLLARQAVKL</sequence>
<reference evidence="2 3" key="2">
    <citation type="journal article" date="2015" name="PLoS ONE">
        <title>Whole-Genome Optical Mapping and Finished Genome Sequence of Sphingobacterium deserti sp. nov., a New Species Isolated from the Western Desert of China.</title>
        <authorList>
            <person name="Teng C."/>
            <person name="Zhou Z."/>
            <person name="Molnar I."/>
            <person name="Li X."/>
            <person name="Tang R."/>
            <person name="Chen M."/>
            <person name="Wang L."/>
            <person name="Su S."/>
            <person name="Zhang W."/>
            <person name="Lin M."/>
        </authorList>
    </citation>
    <scope>NUCLEOTIDE SEQUENCE [LARGE SCALE GENOMIC DNA]</scope>
    <source>
        <strain evidence="3">ACCC05744</strain>
    </source>
</reference>
<gene>
    <name evidence="2" type="ORF">DI53_1127</name>
</gene>
<evidence type="ECO:0000313" key="3">
    <source>
        <dbReference type="Proteomes" id="UP000031802"/>
    </source>
</evidence>
<dbReference type="Gene3D" id="3.10.450.50">
    <property type="match status" value="1"/>
</dbReference>
<dbReference type="InterPro" id="IPR032710">
    <property type="entry name" value="NTF2-like_dom_sf"/>
</dbReference>
<dbReference type="STRING" id="1229276.DI53_1127"/>
<evidence type="ECO:0000313" key="2">
    <source>
        <dbReference type="EMBL" id="KGE15129.1"/>
    </source>
</evidence>
<feature type="domain" description="DUF4440" evidence="1">
    <location>
        <begin position="40"/>
        <end position="141"/>
    </location>
</feature>
<evidence type="ECO:0000259" key="1">
    <source>
        <dbReference type="Pfam" id="PF14534"/>
    </source>
</evidence>
<dbReference type="InterPro" id="IPR027843">
    <property type="entry name" value="DUF4440"/>
</dbReference>
<dbReference type="Proteomes" id="UP000031802">
    <property type="component" value="Unassembled WGS sequence"/>
</dbReference>
<comment type="caution">
    <text evidence="2">The sequence shown here is derived from an EMBL/GenBank/DDBJ whole genome shotgun (WGS) entry which is preliminary data.</text>
</comment>
<name>A0A0B8T8X4_9SPHI</name>
<dbReference type="SUPFAM" id="SSF54427">
    <property type="entry name" value="NTF2-like"/>
    <property type="match status" value="1"/>
</dbReference>
<dbReference type="PATRIC" id="fig|1229276.3.peg.1166"/>
<organism evidence="2 3">
    <name type="scientific">Sphingobacterium deserti</name>
    <dbReference type="NCBI Taxonomy" id="1229276"/>
    <lineage>
        <taxon>Bacteria</taxon>
        <taxon>Pseudomonadati</taxon>
        <taxon>Bacteroidota</taxon>
        <taxon>Sphingobacteriia</taxon>
        <taxon>Sphingobacteriales</taxon>
        <taxon>Sphingobacteriaceae</taxon>
        <taxon>Sphingobacterium</taxon>
    </lineage>
</organism>
<reference evidence="3" key="1">
    <citation type="submission" date="2014-04" db="EMBL/GenBank/DDBJ databases">
        <title>Whole-Genome optical mapping and complete genome sequence of Sphingobacterium deserti sp. nov., a new spaces isolated from desert in the west of China.</title>
        <authorList>
            <person name="Teng C."/>
            <person name="Zhou Z."/>
            <person name="Li X."/>
            <person name="Chen M."/>
            <person name="Lin M."/>
            <person name="Wang L."/>
            <person name="Su S."/>
            <person name="Zhang C."/>
            <person name="Zhang W."/>
        </authorList>
    </citation>
    <scope>NUCLEOTIDE SEQUENCE [LARGE SCALE GENOMIC DNA]</scope>
    <source>
        <strain evidence="3">ACCC05744</strain>
    </source>
</reference>
<keyword evidence="3" id="KW-1185">Reference proteome</keyword>
<dbReference type="EMBL" id="JJMU01000019">
    <property type="protein sequence ID" value="KGE15129.1"/>
    <property type="molecule type" value="Genomic_DNA"/>
</dbReference>
<dbReference type="RefSeq" id="WP_037496426.1">
    <property type="nucleotide sequence ID" value="NZ_JJMU01000019.1"/>
</dbReference>
<dbReference type="OrthoDB" id="5383110at2"/>
<protein>
    <recommendedName>
        <fullName evidence="1">DUF4440 domain-containing protein</fullName>
    </recommendedName>
</protein>
<accession>A0A0B8T8X4</accession>
<dbReference type="eggNOG" id="COG4319">
    <property type="taxonomic scope" value="Bacteria"/>
</dbReference>
<dbReference type="Pfam" id="PF14534">
    <property type="entry name" value="DUF4440"/>
    <property type="match status" value="1"/>
</dbReference>
<proteinExistence type="predicted"/>
<dbReference type="AlphaFoldDB" id="A0A0B8T8X4"/>